<evidence type="ECO:0000259" key="8">
    <source>
        <dbReference type="Pfam" id="PF22544"/>
    </source>
</evidence>
<dbReference type="PANTHER" id="PTHR22538:SF0">
    <property type="entry name" value="CILIA- AND FLAGELLA-ASSOCIATED PROTEIN 74"/>
    <property type="match status" value="1"/>
</dbReference>
<feature type="region of interest" description="Disordered" evidence="7">
    <location>
        <begin position="307"/>
        <end position="327"/>
    </location>
</feature>
<evidence type="ECO:0000256" key="4">
    <source>
        <dbReference type="ARBA" id="ARBA00023069"/>
    </source>
</evidence>
<comment type="subcellular location">
    <subcellularLocation>
        <location evidence="1">Cell projection</location>
        <location evidence="1">Cilium</location>
    </subcellularLocation>
    <subcellularLocation>
        <location evidence="2">Cytoplasm</location>
    </subcellularLocation>
</comment>
<evidence type="ECO:0000256" key="3">
    <source>
        <dbReference type="ARBA" id="ARBA00022490"/>
    </source>
</evidence>
<evidence type="ECO:0000256" key="7">
    <source>
        <dbReference type="SAM" id="MobiDB-lite"/>
    </source>
</evidence>
<feature type="compositionally biased region" description="Basic and acidic residues" evidence="7">
    <location>
        <begin position="1306"/>
        <end position="1320"/>
    </location>
</feature>
<dbReference type="PANTHER" id="PTHR22538">
    <property type="entry name" value="CILIA- AND FLAGELLA-ASSOCIATED PROTEIN 74"/>
    <property type="match status" value="1"/>
</dbReference>
<dbReference type="Pfam" id="PF22544">
    <property type="entry name" value="HYDIN_VesB_CFA65-like_Ig"/>
    <property type="match status" value="1"/>
</dbReference>
<name>A0A8J4FDD6_9CHLO</name>
<feature type="domain" description="CFAP74 third Ig-like" evidence="9">
    <location>
        <begin position="929"/>
        <end position="1043"/>
    </location>
</feature>
<evidence type="ECO:0000256" key="5">
    <source>
        <dbReference type="ARBA" id="ARBA00023273"/>
    </source>
</evidence>
<feature type="compositionally biased region" description="Low complexity" evidence="7">
    <location>
        <begin position="1724"/>
        <end position="1743"/>
    </location>
</feature>
<dbReference type="InterPro" id="IPR013783">
    <property type="entry name" value="Ig-like_fold"/>
</dbReference>
<protein>
    <submittedName>
        <fullName evidence="11">Uncharacterized protein</fullName>
    </submittedName>
</protein>
<dbReference type="Pfam" id="PF24798">
    <property type="entry name" value="Ig-CFAP74_4th"/>
    <property type="match status" value="1"/>
</dbReference>
<dbReference type="InterPro" id="IPR056310">
    <property type="entry name" value="Ig-CFAP74_4th"/>
</dbReference>
<feature type="compositionally biased region" description="Low complexity" evidence="7">
    <location>
        <begin position="547"/>
        <end position="590"/>
    </location>
</feature>
<feature type="region of interest" description="Disordered" evidence="7">
    <location>
        <begin position="538"/>
        <end position="590"/>
    </location>
</feature>
<comment type="caution">
    <text evidence="11">The sequence shown here is derived from an EMBL/GenBank/DDBJ whole genome shotgun (WGS) entry which is preliminary data.</text>
</comment>
<keyword evidence="4" id="KW-0969">Cilium</keyword>
<feature type="region of interest" description="Disordered" evidence="7">
    <location>
        <begin position="62"/>
        <end position="100"/>
    </location>
</feature>
<feature type="domain" description="HYDIN/VesB/CFA65-like Ig-like" evidence="8">
    <location>
        <begin position="1573"/>
        <end position="1655"/>
    </location>
</feature>
<feature type="domain" description="CFAP74 fourth Ig-like" evidence="10">
    <location>
        <begin position="1049"/>
        <end position="1143"/>
    </location>
</feature>
<dbReference type="Pfam" id="PF24778">
    <property type="entry name" value="Ig-CFAP74_3rd"/>
    <property type="match status" value="1"/>
</dbReference>
<dbReference type="EMBL" id="BNCO01000096">
    <property type="protein sequence ID" value="GIL67302.1"/>
    <property type="molecule type" value="Genomic_DNA"/>
</dbReference>
<evidence type="ECO:0000313" key="11">
    <source>
        <dbReference type="EMBL" id="GIL67302.1"/>
    </source>
</evidence>
<keyword evidence="5" id="KW-0966">Cell projection</keyword>
<accession>A0A8J4FDD6</accession>
<dbReference type="Gene3D" id="2.60.40.10">
    <property type="entry name" value="Immunoglobulins"/>
    <property type="match status" value="7"/>
</dbReference>
<feature type="compositionally biased region" description="Low complexity" evidence="7">
    <location>
        <begin position="62"/>
        <end position="84"/>
    </location>
</feature>
<reference evidence="11" key="1">
    <citation type="journal article" date="2021" name="Proc. Natl. Acad. Sci. U.S.A.">
        <title>Three genomes in the algal genus Volvox reveal the fate of a haploid sex-determining region after a transition to homothallism.</title>
        <authorList>
            <person name="Yamamoto K."/>
            <person name="Hamaji T."/>
            <person name="Kawai-Toyooka H."/>
            <person name="Matsuzaki R."/>
            <person name="Takahashi F."/>
            <person name="Nishimura Y."/>
            <person name="Kawachi M."/>
            <person name="Noguchi H."/>
            <person name="Minakuchi Y."/>
            <person name="Umen J.G."/>
            <person name="Toyoda A."/>
            <person name="Nozaki H."/>
        </authorList>
    </citation>
    <scope>NUCLEOTIDE SEQUENCE</scope>
    <source>
        <strain evidence="11">NIES-3780</strain>
    </source>
</reference>
<evidence type="ECO:0000256" key="2">
    <source>
        <dbReference type="ARBA" id="ARBA00004496"/>
    </source>
</evidence>
<keyword evidence="6" id="KW-0175">Coiled coil</keyword>
<proteinExistence type="predicted"/>
<feature type="compositionally biased region" description="Gly residues" evidence="7">
    <location>
        <begin position="85"/>
        <end position="94"/>
    </location>
</feature>
<keyword evidence="12" id="KW-1185">Reference proteome</keyword>
<evidence type="ECO:0000313" key="12">
    <source>
        <dbReference type="Proteomes" id="UP000747399"/>
    </source>
</evidence>
<dbReference type="InterPro" id="IPR056307">
    <property type="entry name" value="Ig-CFAP74_3rd"/>
</dbReference>
<evidence type="ECO:0000259" key="10">
    <source>
        <dbReference type="Pfam" id="PF24798"/>
    </source>
</evidence>
<gene>
    <name evidence="11" type="ORF">Vafri_20688</name>
</gene>
<feature type="region of interest" description="Disordered" evidence="7">
    <location>
        <begin position="1913"/>
        <end position="1949"/>
    </location>
</feature>
<dbReference type="Pfam" id="PF24771">
    <property type="entry name" value="Ig_CFAP74_1st"/>
    <property type="match status" value="1"/>
</dbReference>
<keyword evidence="3" id="KW-0963">Cytoplasm</keyword>
<feature type="coiled-coil region" evidence="6">
    <location>
        <begin position="132"/>
        <end position="176"/>
    </location>
</feature>
<dbReference type="Proteomes" id="UP000747399">
    <property type="component" value="Unassembled WGS sequence"/>
</dbReference>
<evidence type="ECO:0000259" key="9">
    <source>
        <dbReference type="Pfam" id="PF24778"/>
    </source>
</evidence>
<organism evidence="11 12">
    <name type="scientific">Volvox africanus</name>
    <dbReference type="NCBI Taxonomy" id="51714"/>
    <lineage>
        <taxon>Eukaryota</taxon>
        <taxon>Viridiplantae</taxon>
        <taxon>Chlorophyta</taxon>
        <taxon>core chlorophytes</taxon>
        <taxon>Chlorophyceae</taxon>
        <taxon>CS clade</taxon>
        <taxon>Chlamydomonadales</taxon>
        <taxon>Volvocaceae</taxon>
        <taxon>Volvox</taxon>
    </lineage>
</organism>
<feature type="region of interest" description="Disordered" evidence="7">
    <location>
        <begin position="1710"/>
        <end position="1754"/>
    </location>
</feature>
<evidence type="ECO:0000256" key="6">
    <source>
        <dbReference type="SAM" id="Coils"/>
    </source>
</evidence>
<dbReference type="NCBIfam" id="NF012200">
    <property type="entry name" value="choice_anch_D"/>
    <property type="match status" value="1"/>
</dbReference>
<feature type="region of interest" description="Disordered" evidence="7">
    <location>
        <begin position="1214"/>
        <end position="1360"/>
    </location>
</feature>
<dbReference type="InterPro" id="IPR053879">
    <property type="entry name" value="HYDIN_VesB_CFA65-like_Ig"/>
</dbReference>
<feature type="coiled-coil region" evidence="6">
    <location>
        <begin position="212"/>
        <end position="242"/>
    </location>
</feature>
<evidence type="ECO:0000256" key="1">
    <source>
        <dbReference type="ARBA" id="ARBA00004138"/>
    </source>
</evidence>
<sequence length="1949" mass="206285">MAIKAEELYLEELWKEEDEEEERLPPALHQDMVQHQQDNALPSYHELMGSGAMAVSLHHTKAATAAAAQSPVRPTSRRPSSSNGISGGGGGGGDESPPIAPVAAWEEPQRLALGPTLGADPEQLKRRLQSVVKAVNANQERYEEVLMEANKATDLVRSMEAEISSLQREAEELSRRLPPAPERQRQVQTWLSQRSAALEAQKGVQSSRQLELIAAEAALRAAERELDYLAEAKEEVEAAQASETANAGATAAELRAREERAVAGYRRRQAAEAARLAEAQQEAEEASRRRLEAAEEARQKVLARMASERNRLREGTAANQQRLASEQGRRREAVLGLKSNMAAVRADVARQAELAAALQRQRREVQEKEFGALVEAGLNPYEVFRRRDQQEEAKRQHATIQSNIASRQLDLAAQLAREQEAYQRALAARKKEKMDRVDFDREMGVAARQARTDEYMRTHTVAGTTMLDPTGRLPVFPSQATVVKDGRFGQGTAPPELLAKQLARLGPEVPKQLLLPAKYRNAEAEAVAGLGYSRAGYGSGSDGEGMGSPPRSPLRASAPAPALAAQQSQGVKHALPSQHSQQQLQQQQQAAAADRYKQLATRPLTKLEQSIMEAAKARHKQGVGAVQTQMGRTFGGDAFLASPTVIDFKDFDMGRTITLSVQIINRSYKKNTFRVLGIPVEYCDVLDFSYKLPGYLAPGVSGEVAVSFTPKAPVDIDTCLQLLADTGAFQVPIRCRTKRAALSVAPAAVDFGGGVTVGDTETRTFVLSNDGALEVEYRLDSPQLTDDERAMIKSGTFTRGFMDATLAAAAAAATAATPRTGGGVGSSGTLSRARSFASLASAADGAAAQPPAVAPREERQLTHGGFTVFPCVGTIKGYSKVTFTVTFAPVLPAPTKLVLNFSYKAPSVKRLSLPQHEVVVTGVGRDVPIYLERPVIDFQCCLMGHAYRDVLLVRNGGKTAMKVTVIPRPELEGFFEFSPDFGFVQAGDSFPIAIRFKPTPALLTACRRHLVDPEADQIIEVPMRLSVPDQTLPVHFSLRAQVTHTDLVFEPPSLDFGDCVMAERTALRLIIRNTGRLPQTFGFVGLPSGLRVNPNDGFGHVLPGESLERLVSFQPPIAGPQSFSITAKTLAGRSFTLPCRAVGVSPRLSMSYNRISMPATVVGDTNTVSVVLINCTDAPQAYEFAVPPRSDLIFSPHVGEVPPQARLRVQIDYCPRPPEEGEEPGAPPPPTDGDGKGAMYDGTNSPGSPPRWPGLASPEAATSPPRGASRDEGAEAGGAEGKTPGDDSPGRSKRSSSPAGAKGKRKSNDGGKRKSSDGRKGGRASPTPSRKSGKVSEAPTDCNDLPDGADPDGGEYGGSGGAAVSGSAISVLWRRLYGAAASSWYRYREHTITCYIRPQQQQQQSPGEPAAAAVTAATTTAATATAAIASSTSAVTTTQELHLQLSTCATLPDLVLNTALPYMGLHQCHCLDFGPVPVGQRVLRTLEVSNLGAEVMTLTAEALDSKEVFSCVNALRPVRPGAIFRMLVAFTPQARTQYLENLVVRSARTKLRLALKGAGIAPELQLGPEGVTSTGLDLGDVLVGESGSRTLTVTNVCPFPLSFTMVVVGSGAAADPNLAMRPPFSCHPAEGTLAQGETAEVTVSFSPNSQRPYFADMLQVVVPNQQDELRVPLRGRGWQEGVFVAGPSYPEPDPDPFLLQQLAESVRVPLPPSVGGKHRGGGAVATAAAASAPTAAPAGGTPTPSKPNTPAGGSKAVKAAASAAASAAAAAPTEPRVLTLIFPDAVYAGETAKASFEVGSLKSTANGSAPGEVVLQELPAEAREAGWAVADPPAPSGGGAVKVPLAAGELRSITLSYTAPRQPHAGMVAAYGHAEFRTLRLQCTLRGGLAAISGGPEGRSLTIVAKCKLMPGTRPAEEPGSVASGVRKSVAPSAGGSPPASPPLAKRAG</sequence>